<reference evidence="1" key="1">
    <citation type="submission" date="2021-06" db="EMBL/GenBank/DDBJ databases">
        <authorList>
            <person name="Hodson N. C."/>
            <person name="Mongue J. A."/>
            <person name="Jaron S. K."/>
        </authorList>
    </citation>
    <scope>NUCLEOTIDE SEQUENCE</scope>
</reference>
<name>A0A8J2LUV0_9HEXA</name>
<evidence type="ECO:0000313" key="1">
    <source>
        <dbReference type="EMBL" id="CAG7836992.1"/>
    </source>
</evidence>
<evidence type="ECO:0000313" key="2">
    <source>
        <dbReference type="Proteomes" id="UP000708208"/>
    </source>
</evidence>
<dbReference type="Proteomes" id="UP000708208">
    <property type="component" value="Unassembled WGS sequence"/>
</dbReference>
<dbReference type="AlphaFoldDB" id="A0A8J2LUV0"/>
<proteinExistence type="predicted"/>
<gene>
    <name evidence="1" type="ORF">AFUS01_LOCUS46173</name>
</gene>
<accession>A0A8J2LUV0</accession>
<protein>
    <submittedName>
        <fullName evidence="1">Uncharacterized protein</fullName>
    </submittedName>
</protein>
<organism evidence="1 2">
    <name type="scientific">Allacma fusca</name>
    <dbReference type="NCBI Taxonomy" id="39272"/>
    <lineage>
        <taxon>Eukaryota</taxon>
        <taxon>Metazoa</taxon>
        <taxon>Ecdysozoa</taxon>
        <taxon>Arthropoda</taxon>
        <taxon>Hexapoda</taxon>
        <taxon>Collembola</taxon>
        <taxon>Symphypleona</taxon>
        <taxon>Sminthuridae</taxon>
        <taxon>Allacma</taxon>
    </lineage>
</organism>
<keyword evidence="2" id="KW-1185">Reference proteome</keyword>
<feature type="non-terminal residue" evidence="1">
    <location>
        <position position="1"/>
    </location>
</feature>
<dbReference type="EMBL" id="CAJVCH010571235">
    <property type="protein sequence ID" value="CAG7836992.1"/>
    <property type="molecule type" value="Genomic_DNA"/>
</dbReference>
<sequence>RASSLVTQVCIPPDLAVTVHFDLGP</sequence>
<comment type="caution">
    <text evidence="1">The sequence shown here is derived from an EMBL/GenBank/DDBJ whole genome shotgun (WGS) entry which is preliminary data.</text>
</comment>